<sequence length="426" mass="50828">MEVPVDFGNLTTGKKIIAENFANWTSGNEIIDNFIREKQLKYGDVEDNSDDGEAVFEWIPYNELIDIKEIENNCFTKAKLKNGSLHYNRYNKEWIRRPYETVILRSLYDLQNVITEEFANKLESYLTYPVECYGVSQNPDTRVYILVFDNKISNHYCKTCGNEYEGRRYKWCKQCQIDQIKNNFTNWDDRIIKLDDFIQNMQLIINNYNVFKWIPYNEFIIVKELGNYTLAMWKKDRKVYLKHQHNLQENTDEFLNMLGSSVTSKIVIGISQNPNTKVYLSVFNDKYFNKYCEKCGYEYVIDKWCKQCEINQLRNNFINWTSGNVKLDEFIQKMQLNINRSNDIIFEWIPYNEFIIINELENYTLAIWKKGPLYSNYVEKSERNSCVKVYLRNLREITDEVLNEVESYLINKVIFGISQNPDTKVL</sequence>
<comment type="caution">
    <text evidence="1">The sequence shown here is derived from an EMBL/GenBank/DDBJ whole genome shotgun (WGS) entry which is preliminary data.</text>
</comment>
<keyword evidence="2" id="KW-1185">Reference proteome</keyword>
<protein>
    <submittedName>
        <fullName evidence="1">Uncharacterized protein</fullName>
    </submittedName>
</protein>
<reference evidence="1 2" key="1">
    <citation type="submission" date="2014-02" db="EMBL/GenBank/DDBJ databases">
        <title>Single nucleus genome sequencing reveals high similarity among nuclei of an endomycorrhizal fungus.</title>
        <authorList>
            <person name="Lin K."/>
            <person name="Geurts R."/>
            <person name="Zhang Z."/>
            <person name="Limpens E."/>
            <person name="Saunders D.G."/>
            <person name="Mu D."/>
            <person name="Pang E."/>
            <person name="Cao H."/>
            <person name="Cha H."/>
            <person name="Lin T."/>
            <person name="Zhou Q."/>
            <person name="Shang Y."/>
            <person name="Li Y."/>
            <person name="Ivanov S."/>
            <person name="Sharma T."/>
            <person name="Velzen R.V."/>
            <person name="Ruijter N.D."/>
            <person name="Aanen D.K."/>
            <person name="Win J."/>
            <person name="Kamoun S."/>
            <person name="Bisseling T."/>
            <person name="Huang S."/>
        </authorList>
    </citation>
    <scope>NUCLEOTIDE SEQUENCE [LARGE SCALE GENOMIC DNA]</scope>
    <source>
        <strain evidence="2">DAOM197198w</strain>
    </source>
</reference>
<dbReference type="Proteomes" id="UP000022910">
    <property type="component" value="Unassembled WGS sequence"/>
</dbReference>
<accession>A0A015N532</accession>
<dbReference type="OrthoDB" id="10436716at2759"/>
<dbReference type="AlphaFoldDB" id="A0A015N532"/>
<evidence type="ECO:0000313" key="1">
    <source>
        <dbReference type="EMBL" id="EXX74223.1"/>
    </source>
</evidence>
<proteinExistence type="predicted"/>
<organism evidence="1 2">
    <name type="scientific">Rhizophagus irregularis (strain DAOM 197198w)</name>
    <name type="common">Glomus intraradices</name>
    <dbReference type="NCBI Taxonomy" id="1432141"/>
    <lineage>
        <taxon>Eukaryota</taxon>
        <taxon>Fungi</taxon>
        <taxon>Fungi incertae sedis</taxon>
        <taxon>Mucoromycota</taxon>
        <taxon>Glomeromycotina</taxon>
        <taxon>Glomeromycetes</taxon>
        <taxon>Glomerales</taxon>
        <taxon>Glomeraceae</taxon>
        <taxon>Rhizophagus</taxon>
    </lineage>
</organism>
<dbReference type="EMBL" id="JEMT01013100">
    <property type="protein sequence ID" value="EXX74223.1"/>
    <property type="molecule type" value="Genomic_DNA"/>
</dbReference>
<dbReference type="HOGENOM" id="CLU_000288_7_8_1"/>
<evidence type="ECO:0000313" key="2">
    <source>
        <dbReference type="Proteomes" id="UP000022910"/>
    </source>
</evidence>
<name>A0A015N532_RHIIW</name>
<gene>
    <name evidence="1" type="ORF">RirG_053130</name>
</gene>